<sequence length="600" mass="71868">MSNLEKRVSAKKYFIYAFKRHILNENKVLYKKFLPSLREVLLDYIDIYEDINQNIDNKKLENAKKDILKTSMFFIKESIFYKKGIYKEELDFLINDMKDIVDNKLSAVAEVRTYNKCKSIVKKISNDNIYKHLANIVKDLTNFAEIDRAIEGITSEMLYDNYSLKYIENWYKINVLRDLNNLDEEKIDGLIDKFKYFSISEKEYKYYLTIKSQKSLGEKIYLDCNLVMNIEEFENITLINDKDGKDAKSYLQQGQFNHLYSVVVKCRDYYKGLEILIDSLNSYFQIIEYLNEDIELAINEKIVVEIGKNKYEKLRKNIYDDAILFSKSERRELEDIRDFIEYRDKVYLMNIGHDEIANIQRAINIIKGQKAQTKENRLINLWSVLEYMLTFHNGDSIISKVKDIVPKVYCLYLIKDKINTFWNILYQYKESGYGTVTDMIANCKLQDDEYRYDLGKLIEYINRKGKQIIEDLEFNDMLKRAISEIGTLFFSDKERIKYIEQEYKKIEMDLIRIYRDRNILIHSGRREIRNINYKTLRLYQYNNNILGVVIYYKKNNPTLTIEEILNSIEYTYDKYVSIIKNQIEPLKLIDICRPKYLFIE</sequence>
<organism evidence="1 2">
    <name type="scientific">Clostridium sulfidigenes</name>
    <dbReference type="NCBI Taxonomy" id="318464"/>
    <lineage>
        <taxon>Bacteria</taxon>
        <taxon>Bacillati</taxon>
        <taxon>Bacillota</taxon>
        <taxon>Clostridia</taxon>
        <taxon>Eubacteriales</taxon>
        <taxon>Clostridiaceae</taxon>
        <taxon>Clostridium</taxon>
    </lineage>
</organism>
<reference evidence="1 2" key="1">
    <citation type="submission" date="2014-07" db="EMBL/GenBank/DDBJ databases">
        <title>Draft genome of Clostridium sulfidigenes 113A isolated from sediments associated with methane hydrate from Krishna Godavari basin.</title>
        <authorList>
            <person name="Honkalas V.S."/>
            <person name="Dabir A.P."/>
            <person name="Arora P."/>
            <person name="Dhakephalkar P.K."/>
        </authorList>
    </citation>
    <scope>NUCLEOTIDE SEQUENCE [LARGE SCALE GENOMIC DNA]</scope>
    <source>
        <strain evidence="1 2">113A</strain>
    </source>
</reference>
<evidence type="ECO:0000313" key="1">
    <source>
        <dbReference type="EMBL" id="KEZ85638.1"/>
    </source>
</evidence>
<dbReference type="EMBL" id="JPMD01000032">
    <property type="protein sequence ID" value="KEZ85638.1"/>
    <property type="molecule type" value="Genomic_DNA"/>
</dbReference>
<dbReference type="RefSeq" id="WP_035133995.1">
    <property type="nucleotide sequence ID" value="NZ_JPMD01000032.1"/>
</dbReference>
<protein>
    <recommendedName>
        <fullName evidence="3">Apea-like HEPN domain-containing protein</fullName>
    </recommendedName>
</protein>
<dbReference type="Proteomes" id="UP000028542">
    <property type="component" value="Unassembled WGS sequence"/>
</dbReference>
<comment type="caution">
    <text evidence="1">The sequence shown here is derived from an EMBL/GenBank/DDBJ whole genome shotgun (WGS) entry which is preliminary data.</text>
</comment>
<proteinExistence type="predicted"/>
<accession>A0A084J9K4</accession>
<evidence type="ECO:0000313" key="2">
    <source>
        <dbReference type="Proteomes" id="UP000028542"/>
    </source>
</evidence>
<gene>
    <name evidence="1" type="ORF">IO99_13260</name>
</gene>
<name>A0A084J9K4_9CLOT</name>
<dbReference type="AlphaFoldDB" id="A0A084J9K4"/>
<keyword evidence="2" id="KW-1185">Reference proteome</keyword>
<dbReference type="eggNOG" id="ENOG5030WYU">
    <property type="taxonomic scope" value="Bacteria"/>
</dbReference>
<evidence type="ECO:0008006" key="3">
    <source>
        <dbReference type="Google" id="ProtNLM"/>
    </source>
</evidence>